<proteinExistence type="predicted"/>
<feature type="compositionally biased region" description="Acidic residues" evidence="2">
    <location>
        <begin position="49"/>
        <end position="76"/>
    </location>
</feature>
<protein>
    <recommendedName>
        <fullName evidence="3">SCD domain-containing protein</fullName>
    </recommendedName>
</protein>
<keyword evidence="1" id="KW-0175">Coiled coil</keyword>
<dbReference type="InterPro" id="IPR011989">
    <property type="entry name" value="ARM-like"/>
</dbReference>
<feature type="region of interest" description="Disordered" evidence="2">
    <location>
        <begin position="1073"/>
        <end position="1151"/>
    </location>
</feature>
<reference evidence="4" key="1">
    <citation type="submission" date="2022-10" db="EMBL/GenBank/DDBJ databases">
        <title>Determination and structural analysis of whole genome sequence of Sarocladium strictum F4-1.</title>
        <authorList>
            <person name="Hu L."/>
            <person name="Jiang Y."/>
        </authorList>
    </citation>
    <scope>NUCLEOTIDE SEQUENCE</scope>
    <source>
        <strain evidence="4">F4-1</strain>
    </source>
</reference>
<dbReference type="Gene3D" id="1.25.10.10">
    <property type="entry name" value="Leucine-rich Repeat Variant"/>
    <property type="match status" value="1"/>
</dbReference>
<feature type="compositionally biased region" description="Basic residues" evidence="2">
    <location>
        <begin position="89"/>
        <end position="99"/>
    </location>
</feature>
<feature type="compositionally biased region" description="Acidic residues" evidence="2">
    <location>
        <begin position="983"/>
        <end position="1006"/>
    </location>
</feature>
<organism evidence="4 5">
    <name type="scientific">Sarocladium strictum</name>
    <name type="common">Black bundle disease fungus</name>
    <name type="synonym">Acremonium strictum</name>
    <dbReference type="NCBI Taxonomy" id="5046"/>
    <lineage>
        <taxon>Eukaryota</taxon>
        <taxon>Fungi</taxon>
        <taxon>Dikarya</taxon>
        <taxon>Ascomycota</taxon>
        <taxon>Pezizomycotina</taxon>
        <taxon>Sordariomycetes</taxon>
        <taxon>Hypocreomycetidae</taxon>
        <taxon>Hypocreales</taxon>
        <taxon>Sarocladiaceae</taxon>
        <taxon>Sarocladium</taxon>
    </lineage>
</organism>
<comment type="caution">
    <text evidence="4">The sequence shown here is derived from an EMBL/GenBank/DDBJ whole genome shotgun (WGS) entry which is preliminary data.</text>
</comment>
<accession>A0AA39GTS8</accession>
<feature type="compositionally biased region" description="Basic and acidic residues" evidence="2">
    <location>
        <begin position="1111"/>
        <end position="1122"/>
    </location>
</feature>
<feature type="coiled-coil region" evidence="1">
    <location>
        <begin position="287"/>
        <end position="324"/>
    </location>
</feature>
<dbReference type="Pfam" id="PF24571">
    <property type="entry name" value="HEAT_SCC3-SA"/>
    <property type="match status" value="1"/>
</dbReference>
<evidence type="ECO:0000313" key="4">
    <source>
        <dbReference type="EMBL" id="KAK0392409.1"/>
    </source>
</evidence>
<feature type="compositionally biased region" description="Acidic residues" evidence="2">
    <location>
        <begin position="1142"/>
        <end position="1151"/>
    </location>
</feature>
<dbReference type="InterPro" id="IPR056396">
    <property type="entry name" value="HEAT_SCC3-SA"/>
</dbReference>
<dbReference type="InterPro" id="IPR039662">
    <property type="entry name" value="Cohesin_Scc3/SA"/>
</dbReference>
<feature type="region of interest" description="Disordered" evidence="2">
    <location>
        <begin position="974"/>
        <end position="1006"/>
    </location>
</feature>
<feature type="region of interest" description="Disordered" evidence="2">
    <location>
        <begin position="1"/>
        <end position="120"/>
    </location>
</feature>
<evidence type="ECO:0000259" key="3">
    <source>
        <dbReference type="PROSITE" id="PS51425"/>
    </source>
</evidence>
<dbReference type="GO" id="GO:0000785">
    <property type="term" value="C:chromatin"/>
    <property type="evidence" value="ECO:0007669"/>
    <property type="project" value="TreeGrafter"/>
</dbReference>
<dbReference type="InterPro" id="IPR016024">
    <property type="entry name" value="ARM-type_fold"/>
</dbReference>
<evidence type="ECO:0000313" key="5">
    <source>
        <dbReference type="Proteomes" id="UP001175261"/>
    </source>
</evidence>
<sequence>MSDNGSASPEADAAARTRRSGRVVKAPQKFADDATLSTAGPKRKRAQNDDDDGAEDDASDSDQDMSDEAPDSDDPDATPKARKPAAPGRAKKSSIKKPKINGAQPARGGQFGGLPSRPKKSVRIEAGEKGTGLFADIFGSGESSDSVARDWLEKYRADNAVALTDLINCILQCIGCEHEVTEDDIRDEENIPNRLHDLQNVYQEQQATEYPLISKAKSTRSFRDLLVRFFRSLVHLLHETDVLYTDNELIDNIQAWLASMSSAGLRPFRHTATTISLALQSGLVDVADILDRRIASIEQQLQSAKRAKNKAKVTEIQRNVVEANKNRKYCAETIQSFFDVIFVHRYRDIEPKIRAECVEALGHWIWTLPTVFLEPGYLRYLGWMLSDTNAVVRQEVLRQLHKLFKRDAQQLGHFLDRFRPRLIEIATLDAEVSVRVAAISVIDTLRASALLEPTEIDSIGILIFDDEIRIRKAVVGFFVACVDEALEGKVEEMGGNDVLEEFDGVDEDIFDTPRREWANIKCLAETLAVYDAQIQEKQRDEPPASIDIAVDLLELRAPETNIARAAAVLYERIPEIRKWEILAGYLLFDHTTSSKSRAKSKGGSAETAFKKAVAPTSAEETMLLSVLSAAVKLSLSQASEVEKSKKKGHRADASEPQEETALELAATIPKLLNKFGAVPETAAIVLRLEHCLDLDVFQQLRQDSGKYARMLDEIATQFTRHDDNSVLSEAAAALLHARKYEELEEVVDSKVANLWENSITALRNSDSSCELFVRGNLQEAPLRDLTTVLMKMSKLVIISNCTDTLEAEGGTGASDASAISIIANIVHRGKYEPQDDEDIDDLEDELVSFAIKTCQFYFMWKVRDLSDLITKNRSVSDAQLDSLSVLRQTYRRHLIETFSSRALIDQLRLYATGCLCDLHIMFGTLRYAIQRYQSSKENGSGAKFKSLVQEIEPGLVPELLSIFDGAEKQYAKKAKKDKTLNEPAEDEDPIADDEDESDDEEDEELTAEERYIAEVKAEKALCELAGKYVNCINNRLLDFRGPQAGKLRLRLLRNQAKLGNNYKAMVAYLDETKRTARKHPSTKPVLPIKPRARTPEPVDEDVFEEEAVPEEGSREDLRRRELLEDDPIDDDSDGEDARQANNDDDDDVIGD</sequence>
<dbReference type="GO" id="GO:0007062">
    <property type="term" value="P:sister chromatid cohesion"/>
    <property type="evidence" value="ECO:0007669"/>
    <property type="project" value="UniProtKB-ARBA"/>
</dbReference>
<evidence type="ECO:0000256" key="2">
    <source>
        <dbReference type="SAM" id="MobiDB-lite"/>
    </source>
</evidence>
<feature type="domain" description="SCD" evidence="3">
    <location>
        <begin position="342"/>
        <end position="425"/>
    </location>
</feature>
<gene>
    <name evidence="4" type="ORF">NLU13_1904</name>
</gene>
<dbReference type="GO" id="GO:0005634">
    <property type="term" value="C:nucleus"/>
    <property type="evidence" value="ECO:0007669"/>
    <property type="project" value="TreeGrafter"/>
</dbReference>
<dbReference type="InterPro" id="IPR013721">
    <property type="entry name" value="STAG"/>
</dbReference>
<dbReference type="Pfam" id="PF08514">
    <property type="entry name" value="STAG"/>
    <property type="match status" value="1"/>
</dbReference>
<name>A0AA39GTS8_SARSR</name>
<dbReference type="PROSITE" id="PS51425">
    <property type="entry name" value="SCD"/>
    <property type="match status" value="1"/>
</dbReference>
<dbReference type="SUPFAM" id="SSF48371">
    <property type="entry name" value="ARM repeat"/>
    <property type="match status" value="1"/>
</dbReference>
<dbReference type="Proteomes" id="UP001175261">
    <property type="component" value="Unassembled WGS sequence"/>
</dbReference>
<dbReference type="AlphaFoldDB" id="A0AA39GTS8"/>
<feature type="compositionally biased region" description="Acidic residues" evidence="2">
    <location>
        <begin position="1123"/>
        <end position="1134"/>
    </location>
</feature>
<evidence type="ECO:0000256" key="1">
    <source>
        <dbReference type="SAM" id="Coils"/>
    </source>
</evidence>
<dbReference type="GO" id="GO:0003682">
    <property type="term" value="F:chromatin binding"/>
    <property type="evidence" value="ECO:0007669"/>
    <property type="project" value="TreeGrafter"/>
</dbReference>
<dbReference type="GO" id="GO:0008278">
    <property type="term" value="C:cohesin complex"/>
    <property type="evidence" value="ECO:0007669"/>
    <property type="project" value="TreeGrafter"/>
</dbReference>
<dbReference type="PANTHER" id="PTHR11199:SF0">
    <property type="entry name" value="LD34181P-RELATED"/>
    <property type="match status" value="1"/>
</dbReference>
<feature type="compositionally biased region" description="Acidic residues" evidence="2">
    <location>
        <begin position="1097"/>
        <end position="1109"/>
    </location>
</feature>
<dbReference type="InterPro" id="IPR020839">
    <property type="entry name" value="SCD"/>
</dbReference>
<dbReference type="PANTHER" id="PTHR11199">
    <property type="entry name" value="STROMAL ANTIGEN"/>
    <property type="match status" value="1"/>
</dbReference>
<keyword evidence="5" id="KW-1185">Reference proteome</keyword>
<dbReference type="Pfam" id="PF21581">
    <property type="entry name" value="SCD"/>
    <property type="match status" value="1"/>
</dbReference>
<dbReference type="EMBL" id="JAPDFR010000001">
    <property type="protein sequence ID" value="KAK0392409.1"/>
    <property type="molecule type" value="Genomic_DNA"/>
</dbReference>